<dbReference type="AlphaFoldDB" id="A0A4V6D1D9"/>
<evidence type="ECO:0000313" key="2">
    <source>
        <dbReference type="EMBL" id="TKV93965.1"/>
    </source>
</evidence>
<evidence type="ECO:0000256" key="1">
    <source>
        <dbReference type="SAM" id="MobiDB-lite"/>
    </source>
</evidence>
<sequence>MGGSHGARKSKSTWTVLETASVKSSGMEASRVSGLGARSKRLGGVEGLVEVGHVSTSVSHALRGVQEGLTGLALKSGMSHASPAWRAKGFDWFDLKTGGESRQVGVRGFGCFGPQNHRAGRFAGFGLKIGSEFGAAEQRRVEGRVAPSRSLRRGEAKS</sequence>
<dbReference type="EMBL" id="CM016560">
    <property type="protein sequence ID" value="TKV93965.1"/>
    <property type="molecule type" value="Genomic_DNA"/>
</dbReference>
<feature type="region of interest" description="Disordered" evidence="1">
    <location>
        <begin position="138"/>
        <end position="158"/>
    </location>
</feature>
<protein>
    <submittedName>
        <fullName evidence="2">Uncharacterized protein</fullName>
    </submittedName>
</protein>
<organism evidence="2 3">
    <name type="scientific">Setaria viridis</name>
    <name type="common">Green bristlegrass</name>
    <name type="synonym">Setaria italica subsp. viridis</name>
    <dbReference type="NCBI Taxonomy" id="4556"/>
    <lineage>
        <taxon>Eukaryota</taxon>
        <taxon>Viridiplantae</taxon>
        <taxon>Streptophyta</taxon>
        <taxon>Embryophyta</taxon>
        <taxon>Tracheophyta</taxon>
        <taxon>Spermatophyta</taxon>
        <taxon>Magnoliopsida</taxon>
        <taxon>Liliopsida</taxon>
        <taxon>Poales</taxon>
        <taxon>Poaceae</taxon>
        <taxon>PACMAD clade</taxon>
        <taxon>Panicoideae</taxon>
        <taxon>Panicodae</taxon>
        <taxon>Paniceae</taxon>
        <taxon>Cenchrinae</taxon>
        <taxon>Setaria</taxon>
    </lineage>
</organism>
<dbReference type="Proteomes" id="UP000298652">
    <property type="component" value="Chromosome 9"/>
</dbReference>
<evidence type="ECO:0000313" key="3">
    <source>
        <dbReference type="Proteomes" id="UP000298652"/>
    </source>
</evidence>
<name>A0A4V6D1D9_SETVI</name>
<proteinExistence type="predicted"/>
<gene>
    <name evidence="2" type="ORF">SEVIR_9G264800v2</name>
</gene>
<accession>A0A4V6D1D9</accession>
<keyword evidence="3" id="KW-1185">Reference proteome</keyword>
<dbReference type="Gramene" id="TKV93965">
    <property type="protein sequence ID" value="TKV93965"/>
    <property type="gene ID" value="SEVIR_9G264800v2"/>
</dbReference>
<reference evidence="2" key="1">
    <citation type="submission" date="2019-03" db="EMBL/GenBank/DDBJ databases">
        <title>WGS assembly of Setaria viridis.</title>
        <authorList>
            <person name="Huang P."/>
            <person name="Jenkins J."/>
            <person name="Grimwood J."/>
            <person name="Barry K."/>
            <person name="Healey A."/>
            <person name="Mamidi S."/>
            <person name="Sreedasyam A."/>
            <person name="Shu S."/>
            <person name="Feldman M."/>
            <person name="Wu J."/>
            <person name="Yu Y."/>
            <person name="Chen C."/>
            <person name="Johnson J."/>
            <person name="Rokhsar D."/>
            <person name="Baxter I."/>
            <person name="Schmutz J."/>
            <person name="Brutnell T."/>
            <person name="Kellogg E."/>
        </authorList>
    </citation>
    <scope>NUCLEOTIDE SEQUENCE [LARGE SCALE GENOMIC DNA]</scope>
</reference>